<accession>B4W2K6</accession>
<comment type="similarity">
    <text evidence="1">Belongs to the type-I restriction system S methylase family.</text>
</comment>
<organism evidence="6 7">
    <name type="scientific">Coleofasciculus chthonoplastes PCC 7420</name>
    <dbReference type="NCBI Taxonomy" id="118168"/>
    <lineage>
        <taxon>Bacteria</taxon>
        <taxon>Bacillati</taxon>
        <taxon>Cyanobacteriota</taxon>
        <taxon>Cyanophyceae</taxon>
        <taxon>Coleofasciculales</taxon>
        <taxon>Coleofasciculaceae</taxon>
        <taxon>Coleofasciculus</taxon>
    </lineage>
</organism>
<evidence type="ECO:0000259" key="5">
    <source>
        <dbReference type="Pfam" id="PF01420"/>
    </source>
</evidence>
<proteinExistence type="inferred from homology"/>
<gene>
    <name evidence="6" type="ORF">MC7420_5282</name>
</gene>
<feature type="domain" description="Type I restriction modification DNA specificity" evidence="5">
    <location>
        <begin position="87"/>
        <end position="255"/>
    </location>
</feature>
<dbReference type="STRING" id="118168.MC7420_5282"/>
<dbReference type="GO" id="GO:0009307">
    <property type="term" value="P:DNA restriction-modification system"/>
    <property type="evidence" value="ECO:0007669"/>
    <property type="project" value="UniProtKB-KW"/>
</dbReference>
<keyword evidence="2" id="KW-0680">Restriction system</keyword>
<evidence type="ECO:0000313" key="7">
    <source>
        <dbReference type="Proteomes" id="UP000003835"/>
    </source>
</evidence>
<dbReference type="eggNOG" id="COG0732">
    <property type="taxonomic scope" value="Bacteria"/>
</dbReference>
<dbReference type="EMBL" id="DS989871">
    <property type="protein sequence ID" value="EDX71657.1"/>
    <property type="molecule type" value="Genomic_DNA"/>
</dbReference>
<dbReference type="Gene3D" id="3.90.220.20">
    <property type="entry name" value="DNA methylase specificity domains"/>
    <property type="match status" value="1"/>
</dbReference>
<evidence type="ECO:0000256" key="2">
    <source>
        <dbReference type="ARBA" id="ARBA00022747"/>
    </source>
</evidence>
<dbReference type="HOGENOM" id="CLU_021095_3_2_3"/>
<dbReference type="PANTHER" id="PTHR43140:SF1">
    <property type="entry name" value="TYPE I RESTRICTION ENZYME ECOKI SPECIFICITY SUBUNIT"/>
    <property type="match status" value="1"/>
</dbReference>
<dbReference type="Proteomes" id="UP000003835">
    <property type="component" value="Unassembled WGS sequence"/>
</dbReference>
<evidence type="ECO:0000313" key="6">
    <source>
        <dbReference type="EMBL" id="EDX71657.1"/>
    </source>
</evidence>
<dbReference type="Pfam" id="PF01420">
    <property type="entry name" value="Methylase_S"/>
    <property type="match status" value="1"/>
</dbReference>
<dbReference type="AlphaFoldDB" id="B4W2K6"/>
<reference evidence="6 7" key="1">
    <citation type="submission" date="2008-07" db="EMBL/GenBank/DDBJ databases">
        <authorList>
            <person name="Tandeau de Marsac N."/>
            <person name="Ferriera S."/>
            <person name="Johnson J."/>
            <person name="Kravitz S."/>
            <person name="Beeson K."/>
            <person name="Sutton G."/>
            <person name="Rogers Y.-H."/>
            <person name="Friedman R."/>
            <person name="Frazier M."/>
            <person name="Venter J.C."/>
        </authorList>
    </citation>
    <scope>NUCLEOTIDE SEQUENCE [LARGE SCALE GENOMIC DNA]</scope>
    <source>
        <strain evidence="6 7">PCC 7420</strain>
    </source>
</reference>
<dbReference type="PANTHER" id="PTHR43140">
    <property type="entry name" value="TYPE-1 RESTRICTION ENZYME ECOKI SPECIFICITY PROTEIN"/>
    <property type="match status" value="1"/>
</dbReference>
<dbReference type="InterPro" id="IPR000055">
    <property type="entry name" value="Restrct_endonuc_typeI_TRD"/>
</dbReference>
<protein>
    <submittedName>
        <fullName evidence="6">Type I restriction modification DNA specificity domain protein</fullName>
    </submittedName>
</protein>
<dbReference type="SUPFAM" id="SSF116734">
    <property type="entry name" value="DNA methylase specificity domain"/>
    <property type="match status" value="1"/>
</dbReference>
<comment type="subunit">
    <text evidence="4">The methyltransferase is composed of M and S polypeptides.</text>
</comment>
<evidence type="ECO:0000256" key="3">
    <source>
        <dbReference type="ARBA" id="ARBA00023125"/>
    </source>
</evidence>
<keyword evidence="7" id="KW-1185">Reference proteome</keyword>
<name>B4W2K6_9CYAN</name>
<evidence type="ECO:0000256" key="1">
    <source>
        <dbReference type="ARBA" id="ARBA00010923"/>
    </source>
</evidence>
<dbReference type="InterPro" id="IPR044946">
    <property type="entry name" value="Restrct_endonuc_typeI_TRD_sf"/>
</dbReference>
<dbReference type="GO" id="GO:0003677">
    <property type="term" value="F:DNA binding"/>
    <property type="evidence" value="ECO:0007669"/>
    <property type="project" value="UniProtKB-KW"/>
</dbReference>
<sequence>MELETFFEQFELLADAPNGVQKLRELILQLAVQGKLVPQNPDDEPASVLLERIREEKKRLVKEGKIKKGKKLPPIDVDEMPFELPYGWEWVRFDSVATIQSNLVKPESYSNYPHIAPDKIEKGTGRLLDCNTIQEDGVTSPKHFFFSGQILYSKIRPNLSKAVVIDFEGLCSADMYPIKAYIYTRYLHFYILTGTFLELVVGYDNRLAIPKVNQQQLNNTVVPVPPLPEQHRIVAKVDRLMSFCDELEAKLTQSISDREKLMETAVRQVLVA</sequence>
<dbReference type="InterPro" id="IPR051212">
    <property type="entry name" value="Type-I_RE_S_subunit"/>
</dbReference>
<keyword evidence="3" id="KW-0238">DNA-binding</keyword>
<evidence type="ECO:0000256" key="4">
    <source>
        <dbReference type="ARBA" id="ARBA00038652"/>
    </source>
</evidence>